<sequence>MDLFEVELQKVDWERMECGCGENAAHLPGKIRSLFSLDENHGGGEAFTTVLHDHLMTSADALLPVSAAFVPVAYAALTGTLSEPARRETLGWVLRILGPAVDSDGPIAVECVDAARQGLWVLYAEVMQGDSEAGAAYAFESLMLIEEDLERLRAVQATAGDRLPWDLRSEEL</sequence>
<gene>
    <name evidence="1" type="ORF">KYY02_14645</name>
</gene>
<dbReference type="EMBL" id="JAHWZY010000012">
    <property type="protein sequence ID" value="MEZ3179875.1"/>
    <property type="molecule type" value="Genomic_DNA"/>
</dbReference>
<evidence type="ECO:0000313" key="1">
    <source>
        <dbReference type="EMBL" id="MEZ3179875.1"/>
    </source>
</evidence>
<organism evidence="1 2">
    <name type="scientific">Streptomyces pimonensis</name>
    <dbReference type="NCBI Taxonomy" id="2860288"/>
    <lineage>
        <taxon>Bacteria</taxon>
        <taxon>Bacillati</taxon>
        <taxon>Actinomycetota</taxon>
        <taxon>Actinomycetes</taxon>
        <taxon>Kitasatosporales</taxon>
        <taxon>Streptomycetaceae</taxon>
        <taxon>Streptomyces</taxon>
    </lineage>
</organism>
<evidence type="ECO:0000313" key="2">
    <source>
        <dbReference type="Proteomes" id="UP001567537"/>
    </source>
</evidence>
<reference evidence="1 2" key="1">
    <citation type="journal article" date="2021" name="Res Sq">
        <title>Streptomyces Pimoensis sp. nov., Isolated From the Taklimakan Desert in Xinjiang, China.</title>
        <authorList>
            <person name="Zhang P."/>
            <person name="Luo X."/>
            <person name="Luo X."/>
            <person name="Liu Z."/>
            <person name="Xia Z."/>
            <person name="Wan C."/>
            <person name="zhang L."/>
        </authorList>
    </citation>
    <scope>NUCLEOTIDE SEQUENCE [LARGE SCALE GENOMIC DNA]</scope>
    <source>
        <strain evidence="1 2">TRM75549</strain>
    </source>
</reference>
<keyword evidence="2" id="KW-1185">Reference proteome</keyword>
<protein>
    <submittedName>
        <fullName evidence="1">Uncharacterized protein</fullName>
    </submittedName>
</protein>
<name>A0ABV4J364_9ACTN</name>
<dbReference type="Proteomes" id="UP001567537">
    <property type="component" value="Unassembled WGS sequence"/>
</dbReference>
<dbReference type="RefSeq" id="WP_371238421.1">
    <property type="nucleotide sequence ID" value="NZ_JAHWZY010000012.1"/>
</dbReference>
<accession>A0ABV4J364</accession>
<proteinExistence type="predicted"/>
<comment type="caution">
    <text evidence="1">The sequence shown here is derived from an EMBL/GenBank/DDBJ whole genome shotgun (WGS) entry which is preliminary data.</text>
</comment>